<reference evidence="3 6" key="2">
    <citation type="submission" date="2023-11" db="EMBL/GenBank/DDBJ databases">
        <title>Plant-associative lifestyle of Vibrio porteresiae and its evolutionary dynamics.</title>
        <authorList>
            <person name="Rameshkumar N."/>
            <person name="Kirti K."/>
        </authorList>
    </citation>
    <scope>NUCLEOTIDE SEQUENCE [LARGE SCALE GENOMIC DNA]</scope>
    <source>
        <strain evidence="3 6">MSSRF38</strain>
    </source>
</reference>
<dbReference type="Pfam" id="PF17482">
    <property type="entry name" value="Phage_sheath_1C"/>
    <property type="match status" value="1"/>
</dbReference>
<evidence type="ECO:0000256" key="1">
    <source>
        <dbReference type="ARBA" id="ARBA00008005"/>
    </source>
</evidence>
<evidence type="ECO:0000313" key="6">
    <source>
        <dbReference type="Proteomes" id="UP001283366"/>
    </source>
</evidence>
<dbReference type="PANTHER" id="PTHR35861:SF1">
    <property type="entry name" value="PHAGE TAIL SHEATH PROTEIN"/>
    <property type="match status" value="1"/>
</dbReference>
<dbReference type="PANTHER" id="PTHR35861">
    <property type="match status" value="1"/>
</dbReference>
<dbReference type="InterPro" id="IPR020287">
    <property type="entry name" value="Tail_sheath_C"/>
</dbReference>
<dbReference type="OrthoDB" id="9767864at2"/>
<evidence type="ECO:0000313" key="5">
    <source>
        <dbReference type="Proteomes" id="UP000196125"/>
    </source>
</evidence>
<keyword evidence="6" id="KW-1185">Reference proteome</keyword>
<dbReference type="InterPro" id="IPR052042">
    <property type="entry name" value="Tail_sheath_structural"/>
</dbReference>
<proteinExistence type="inferred from homology"/>
<dbReference type="Proteomes" id="UP000196125">
    <property type="component" value="Unassembled WGS sequence"/>
</dbReference>
<dbReference type="Proteomes" id="UP001283366">
    <property type="component" value="Unassembled WGS sequence"/>
</dbReference>
<dbReference type="EMBL" id="FXXI01000003">
    <property type="protein sequence ID" value="SMS01003.1"/>
    <property type="molecule type" value="Genomic_DNA"/>
</dbReference>
<name>A0A1Y6IY81_9VIBR</name>
<reference evidence="4 5" key="1">
    <citation type="submission" date="2017-05" db="EMBL/GenBank/DDBJ databases">
        <authorList>
            <person name="Song R."/>
            <person name="Chenine A.L."/>
            <person name="Ruprecht R.M."/>
        </authorList>
    </citation>
    <scope>NUCLEOTIDE SEQUENCE [LARGE SCALE GENOMIC DNA]</scope>
    <source>
        <strain evidence="4 5">CECT 7927</strain>
    </source>
</reference>
<organism evidence="4 5">
    <name type="scientific">Vibrio mangrovi</name>
    <dbReference type="NCBI Taxonomy" id="474394"/>
    <lineage>
        <taxon>Bacteria</taxon>
        <taxon>Pseudomonadati</taxon>
        <taxon>Pseudomonadota</taxon>
        <taxon>Gammaproteobacteria</taxon>
        <taxon>Vibrionales</taxon>
        <taxon>Vibrionaceae</taxon>
        <taxon>Vibrio</taxon>
    </lineage>
</organism>
<evidence type="ECO:0000259" key="2">
    <source>
        <dbReference type="Pfam" id="PF17482"/>
    </source>
</evidence>
<accession>A0A1Y6IY81</accession>
<protein>
    <submittedName>
        <fullName evidence="3">Phage tail sheath C-terminal domain-containing protein</fullName>
    </submittedName>
    <submittedName>
        <fullName evidence="4">Phage tail sheath protein</fullName>
    </submittedName>
</protein>
<comment type="similarity">
    <text evidence="1">Belongs to the myoviridae tail sheath protein family.</text>
</comment>
<dbReference type="EMBL" id="JAWRCO010000002">
    <property type="protein sequence ID" value="MDW6004712.1"/>
    <property type="molecule type" value="Genomic_DNA"/>
</dbReference>
<evidence type="ECO:0000313" key="4">
    <source>
        <dbReference type="EMBL" id="SMS01003.1"/>
    </source>
</evidence>
<feature type="domain" description="Tail sheath protein C-terminal" evidence="2">
    <location>
        <begin position="275"/>
        <end position="368"/>
    </location>
</feature>
<dbReference type="RefSeq" id="WP_087481044.1">
    <property type="nucleotide sequence ID" value="NZ_AP024884.1"/>
</dbReference>
<evidence type="ECO:0000313" key="3">
    <source>
        <dbReference type="EMBL" id="MDW6004712.1"/>
    </source>
</evidence>
<gene>
    <name evidence="3" type="ORF">SBX37_17790</name>
    <name evidence="4" type="ORF">VIM7927_02280</name>
</gene>
<dbReference type="AlphaFoldDB" id="A0A1Y6IY81"/>
<sequence>MAFKHGIFGTTDNSGTRPMAMADTSFAVVVGTAPDADPTVFPVNTPVLIAGSVQKLAKLDMAGGHRGTLPDAMAAVYDQQRCAICVIRVEEGESEEATITNIMGGVDPETGLKAGIEAILDVSSVTGKRPRLLAVPGFLDQQAVLTKLLPIASRLRCKVFADCPGSKYEDAVAYRKLWGDKRLELFWPRLKNAEGRLVPMSAFMLGLEIQKDQNENYGYSASLSNRKVNGLLGTELPIDYADGDTNCMAHLLNENQITTVILDDGYRSWGNLSCSDDPKWQFNSHVRVNDMILDMITSGLKWARDRKILATFVEDVVDTVQNGLDGEVRKGHLYGATVWADPDLNPADSIIAGNFYLDYDFTPPGIAQAIHVTSHFVNDYADVIFE</sequence>